<dbReference type="EMBL" id="KX882996">
    <property type="protein sequence ID" value="APG76072.1"/>
    <property type="molecule type" value="Genomic_RNA"/>
</dbReference>
<organism evidence="1">
    <name type="scientific">Xingshan nematode virus 6</name>
    <dbReference type="NCBI Taxonomy" id="1923765"/>
    <lineage>
        <taxon>Viruses</taxon>
        <taxon>Riboviria</taxon>
        <taxon>Orthornavirae</taxon>
        <taxon>Duplornaviricota</taxon>
        <taxon>Chrymotiviricetes</taxon>
        <taxon>Ghabrivirales</taxon>
        <taxon>Betatotivirineae</taxon>
        <taxon>Inseviridae</taxon>
        <taxon>Insevirus</taxon>
        <taxon>Insevirus kyu</taxon>
    </lineage>
</organism>
<accession>A0A1L3KFL3</accession>
<dbReference type="GeneID" id="30999580"/>
<sequence>MFSYVRRGPRRRRGTETASAPLVVWGLRLIRRNSIPLAGWGLPGYSGVLTRNLGTTSSINGGRFCMVRDLRGSWLLVVGCKQPVKQAHRSTWECSGALGVTGNNKARRVYRMAGISGRIPPRPLPLGVPCHFVVRVHGCPWHG</sequence>
<keyword evidence="2" id="KW-1185">Reference proteome</keyword>
<protein>
    <submittedName>
        <fullName evidence="1">Uncharacterized protein</fullName>
    </submittedName>
</protein>
<dbReference type="KEGG" id="vg:30999580"/>
<evidence type="ECO:0000313" key="1">
    <source>
        <dbReference type="EMBL" id="APG76072.1"/>
    </source>
</evidence>
<evidence type="ECO:0000313" key="2">
    <source>
        <dbReference type="Proteomes" id="UP000201953"/>
    </source>
</evidence>
<reference evidence="1" key="1">
    <citation type="journal article" date="2016" name="Nature">
        <title>Redefining the invertebrate RNA virosphere.</title>
        <authorList>
            <person name="Shi M."/>
            <person name="Lin X.D."/>
            <person name="Tian J.H."/>
            <person name="Chen L.J."/>
            <person name="Chen X."/>
            <person name="Li C.X."/>
            <person name="Qin X.C."/>
            <person name="Li J."/>
            <person name="Cao J.P."/>
            <person name="Eden J.S."/>
            <person name="Buchmann J."/>
            <person name="Wang W."/>
            <person name="Xu J."/>
            <person name="Holmes E.C."/>
            <person name="Zhang Y.Z."/>
        </authorList>
    </citation>
    <scope>NUCLEOTIDE SEQUENCE [LARGE SCALE GENOMIC DNA]</scope>
    <source>
        <strain evidence="1">XSNXC32793</strain>
    </source>
</reference>
<name>A0A1L3KFL3_9VIRU</name>
<proteinExistence type="predicted"/>
<dbReference type="RefSeq" id="YP_009345026.1">
    <property type="nucleotide sequence ID" value="NC_033719.1"/>
</dbReference>
<dbReference type="Proteomes" id="UP000201953">
    <property type="component" value="Segment"/>
</dbReference>